<dbReference type="EMBL" id="AYXT01000001">
    <property type="protein sequence ID" value="ETF04726.1"/>
    <property type="molecule type" value="Genomic_DNA"/>
</dbReference>
<dbReference type="InterPro" id="IPR029058">
    <property type="entry name" value="AB_hydrolase_fold"/>
</dbReference>
<comment type="caution">
    <text evidence="1">The sequence shown here is derived from an EMBL/GenBank/DDBJ whole genome shotgun (WGS) entry which is preliminary data.</text>
</comment>
<name>V8QXT8_9BURK</name>
<dbReference type="RefSeq" id="WP_024003909.1">
    <property type="nucleotide sequence ID" value="NZ_KI650979.1"/>
</dbReference>
<dbReference type="eggNOG" id="COG1073">
    <property type="taxonomic scope" value="Bacteria"/>
</dbReference>
<dbReference type="HOGENOM" id="CLU_634064_0_0_4"/>
<reference evidence="1 2" key="1">
    <citation type="journal article" date="2014" name="Genome Announc.">
        <title>Draft Genome Sequence of Advenella kashmirensis Strain W13003, a Polycyclic Aromatic Hydrocarbon-Degrading Bacterium.</title>
        <authorList>
            <person name="Wang X."/>
            <person name="Jin D."/>
            <person name="Zhou L."/>
            <person name="Wu L."/>
            <person name="An W."/>
            <person name="Zhao L."/>
        </authorList>
    </citation>
    <scope>NUCLEOTIDE SEQUENCE [LARGE SCALE GENOMIC DNA]</scope>
    <source>
        <strain evidence="1 2">W13003</strain>
    </source>
</reference>
<accession>V8QXT8</accession>
<organism evidence="1 2">
    <name type="scientific">Advenella kashmirensis W13003</name>
    <dbReference type="NCBI Taxonomy" id="1424334"/>
    <lineage>
        <taxon>Bacteria</taxon>
        <taxon>Pseudomonadati</taxon>
        <taxon>Pseudomonadota</taxon>
        <taxon>Betaproteobacteria</taxon>
        <taxon>Burkholderiales</taxon>
        <taxon>Alcaligenaceae</taxon>
    </lineage>
</organism>
<dbReference type="AlphaFoldDB" id="V8QXT8"/>
<proteinExistence type="predicted"/>
<evidence type="ECO:0000313" key="2">
    <source>
        <dbReference type="Proteomes" id="UP000018733"/>
    </source>
</evidence>
<gene>
    <name evidence="1" type="ORF">W822_04215</name>
</gene>
<dbReference type="SUPFAM" id="SSF53474">
    <property type="entry name" value="alpha/beta-Hydrolases"/>
    <property type="match status" value="1"/>
</dbReference>
<dbReference type="Proteomes" id="UP000018733">
    <property type="component" value="Unassembled WGS sequence"/>
</dbReference>
<keyword evidence="2" id="KW-1185">Reference proteome</keyword>
<dbReference type="PATRIC" id="fig|1424334.3.peg.848"/>
<protein>
    <submittedName>
        <fullName evidence="1">Uncharacterized protein</fullName>
    </submittedName>
</protein>
<dbReference type="STRING" id="1424334.W822_04215"/>
<sequence length="461" mass="51759">MEERATCSYDLTQFNAPIYAFENLQAIEVPLKDGIYHSTEPLSLDVYTSLFEEAHTIGTIIVCFNAAVDQRSSKCGPFFSGRNLAESLKLPLISVADPLVSSTNLSIAWYGGSENHLNFQQQIASFLDRVAEHYKARLIIFGGSGGGFASLAISHFLKSEATLVVFNPQTSISKYSYEFAHDYVTTAFPSHFSVLASQEPESVASKAAKLHETLQQTNIVHDVTEINFPDNIKLLYLQNKTDWHVDGHAIPFIRDKKWSLLGQNSLIFKDLGMYFGSWGKGHIAPNADIIATVLRKAAELRSIRAILTDLENGLNGLNPNAGSITFLNSTQYKLAPYFHIGEKLVLAGCSVKRKGIPFQDRELSFAFYLMDGPKRISTRYYSKDPYCEFELPGTHQNISTRCFVRDKFGQVLSTYGIEVSHDQFVNSQKLIAANKNPKPAPKNKKPLKQFLKFIHKMFFRR</sequence>
<dbReference type="OrthoDB" id="8421922at2"/>
<evidence type="ECO:0000313" key="1">
    <source>
        <dbReference type="EMBL" id="ETF04726.1"/>
    </source>
</evidence>